<accession>A0ABR2LX63</accession>
<evidence type="ECO:0000313" key="2">
    <source>
        <dbReference type="EMBL" id="KAK8953454.1"/>
    </source>
</evidence>
<keyword evidence="3" id="KW-1185">Reference proteome</keyword>
<proteinExistence type="predicted"/>
<comment type="caution">
    <text evidence="2">The sequence shown here is derived from an EMBL/GenBank/DDBJ whole genome shotgun (WGS) entry which is preliminary data.</text>
</comment>
<keyword evidence="1" id="KW-0472">Membrane</keyword>
<evidence type="ECO:0000256" key="1">
    <source>
        <dbReference type="SAM" id="Phobius"/>
    </source>
</evidence>
<reference evidence="2 3" key="1">
    <citation type="journal article" date="2022" name="Nat. Plants">
        <title>Genomes of leafy and leafless Platanthera orchids illuminate the evolution of mycoheterotrophy.</title>
        <authorList>
            <person name="Li M.H."/>
            <person name="Liu K.W."/>
            <person name="Li Z."/>
            <person name="Lu H.C."/>
            <person name="Ye Q.L."/>
            <person name="Zhang D."/>
            <person name="Wang J.Y."/>
            <person name="Li Y.F."/>
            <person name="Zhong Z.M."/>
            <person name="Liu X."/>
            <person name="Yu X."/>
            <person name="Liu D.K."/>
            <person name="Tu X.D."/>
            <person name="Liu B."/>
            <person name="Hao Y."/>
            <person name="Liao X.Y."/>
            <person name="Jiang Y.T."/>
            <person name="Sun W.H."/>
            <person name="Chen J."/>
            <person name="Chen Y.Q."/>
            <person name="Ai Y."/>
            <person name="Zhai J.W."/>
            <person name="Wu S.S."/>
            <person name="Zhou Z."/>
            <person name="Hsiao Y.Y."/>
            <person name="Wu W.L."/>
            <person name="Chen Y.Y."/>
            <person name="Lin Y.F."/>
            <person name="Hsu J.L."/>
            <person name="Li C.Y."/>
            <person name="Wang Z.W."/>
            <person name="Zhao X."/>
            <person name="Zhong W.Y."/>
            <person name="Ma X.K."/>
            <person name="Ma L."/>
            <person name="Huang J."/>
            <person name="Chen G.Z."/>
            <person name="Huang M.Z."/>
            <person name="Huang L."/>
            <person name="Peng D.H."/>
            <person name="Luo Y.B."/>
            <person name="Zou S.Q."/>
            <person name="Chen S.P."/>
            <person name="Lan S."/>
            <person name="Tsai W.C."/>
            <person name="Van de Peer Y."/>
            <person name="Liu Z.J."/>
        </authorList>
    </citation>
    <scope>NUCLEOTIDE SEQUENCE [LARGE SCALE GENOMIC DNA]</scope>
    <source>
        <strain evidence="2">Lor288</strain>
    </source>
</reference>
<keyword evidence="1" id="KW-1133">Transmembrane helix</keyword>
<dbReference type="Proteomes" id="UP001412067">
    <property type="component" value="Unassembled WGS sequence"/>
</dbReference>
<gene>
    <name evidence="2" type="ORF">KSP40_PGU021884</name>
</gene>
<protein>
    <submittedName>
        <fullName evidence="2">Uncharacterized protein</fullName>
    </submittedName>
</protein>
<evidence type="ECO:0000313" key="3">
    <source>
        <dbReference type="Proteomes" id="UP001412067"/>
    </source>
</evidence>
<organism evidence="2 3">
    <name type="scientific">Platanthera guangdongensis</name>
    <dbReference type="NCBI Taxonomy" id="2320717"/>
    <lineage>
        <taxon>Eukaryota</taxon>
        <taxon>Viridiplantae</taxon>
        <taxon>Streptophyta</taxon>
        <taxon>Embryophyta</taxon>
        <taxon>Tracheophyta</taxon>
        <taxon>Spermatophyta</taxon>
        <taxon>Magnoliopsida</taxon>
        <taxon>Liliopsida</taxon>
        <taxon>Asparagales</taxon>
        <taxon>Orchidaceae</taxon>
        <taxon>Orchidoideae</taxon>
        <taxon>Orchideae</taxon>
        <taxon>Orchidinae</taxon>
        <taxon>Platanthera</taxon>
    </lineage>
</organism>
<dbReference type="EMBL" id="JBBWWR010000014">
    <property type="protein sequence ID" value="KAK8953454.1"/>
    <property type="molecule type" value="Genomic_DNA"/>
</dbReference>
<name>A0ABR2LX63_9ASPA</name>
<feature type="transmembrane region" description="Helical" evidence="1">
    <location>
        <begin position="74"/>
        <end position="94"/>
    </location>
</feature>
<sequence length="114" mass="12405">MISVILLAPLSVVGHILEARDSSSLRGRAHLLADGVYPAPKVIDEGATRFSSLPRFSSTGSCLQQRGEEMRGSLFITSSLIIFLHVFFTFYLNFQSFDLCLSLVVSALVAAVNL</sequence>
<keyword evidence="1" id="KW-0812">Transmembrane</keyword>